<feature type="transmembrane region" description="Helical" evidence="6">
    <location>
        <begin position="78"/>
        <end position="104"/>
    </location>
</feature>
<dbReference type="SUPFAM" id="SSF103473">
    <property type="entry name" value="MFS general substrate transporter"/>
    <property type="match status" value="1"/>
</dbReference>
<evidence type="ECO:0000256" key="3">
    <source>
        <dbReference type="ARBA" id="ARBA00022989"/>
    </source>
</evidence>
<dbReference type="InterPro" id="IPR011701">
    <property type="entry name" value="MFS"/>
</dbReference>
<dbReference type="OrthoDB" id="2533084at2759"/>
<evidence type="ECO:0008006" key="9">
    <source>
        <dbReference type="Google" id="ProtNLM"/>
    </source>
</evidence>
<dbReference type="EMBL" id="KV878338">
    <property type="protein sequence ID" value="OJJ48994.1"/>
    <property type="molecule type" value="Genomic_DNA"/>
</dbReference>
<comment type="subcellular location">
    <subcellularLocation>
        <location evidence="1">Membrane</location>
        <topology evidence="1">Multi-pass membrane protein</topology>
    </subcellularLocation>
</comment>
<dbReference type="Pfam" id="PF07690">
    <property type="entry name" value="MFS_1"/>
    <property type="match status" value="1"/>
</dbReference>
<feature type="transmembrane region" description="Helical" evidence="6">
    <location>
        <begin position="284"/>
        <end position="306"/>
    </location>
</feature>
<feature type="compositionally biased region" description="Basic and acidic residues" evidence="5">
    <location>
        <begin position="15"/>
        <end position="26"/>
    </location>
</feature>
<feature type="transmembrane region" description="Helical" evidence="6">
    <location>
        <begin position="318"/>
        <end position="344"/>
    </location>
</feature>
<dbReference type="RefSeq" id="XP_022583504.1">
    <property type="nucleotide sequence ID" value="XM_022724196.1"/>
</dbReference>
<evidence type="ECO:0000313" key="8">
    <source>
        <dbReference type="Proteomes" id="UP000184188"/>
    </source>
</evidence>
<feature type="transmembrane region" description="Helical" evidence="6">
    <location>
        <begin position="452"/>
        <end position="477"/>
    </location>
</feature>
<keyword evidence="4 6" id="KW-0472">Membrane</keyword>
<dbReference type="AlphaFoldDB" id="A0A1L9SPK6"/>
<keyword evidence="8" id="KW-1185">Reference proteome</keyword>
<evidence type="ECO:0000256" key="2">
    <source>
        <dbReference type="ARBA" id="ARBA00022692"/>
    </source>
</evidence>
<evidence type="ECO:0000256" key="1">
    <source>
        <dbReference type="ARBA" id="ARBA00004141"/>
    </source>
</evidence>
<dbReference type="STRING" id="1073090.A0A1L9SPK6"/>
<organism evidence="7 8">
    <name type="scientific">Penicilliopsis zonata CBS 506.65</name>
    <dbReference type="NCBI Taxonomy" id="1073090"/>
    <lineage>
        <taxon>Eukaryota</taxon>
        <taxon>Fungi</taxon>
        <taxon>Dikarya</taxon>
        <taxon>Ascomycota</taxon>
        <taxon>Pezizomycotina</taxon>
        <taxon>Eurotiomycetes</taxon>
        <taxon>Eurotiomycetidae</taxon>
        <taxon>Eurotiales</taxon>
        <taxon>Aspergillaceae</taxon>
        <taxon>Penicilliopsis</taxon>
    </lineage>
</organism>
<dbReference type="InterPro" id="IPR036259">
    <property type="entry name" value="MFS_trans_sf"/>
</dbReference>
<evidence type="ECO:0000256" key="5">
    <source>
        <dbReference type="SAM" id="MobiDB-lite"/>
    </source>
</evidence>
<protein>
    <recommendedName>
        <fullName evidence="9">Major facilitator superfamily (MFS) profile domain-containing protein</fullName>
    </recommendedName>
</protein>
<reference evidence="8" key="1">
    <citation type="journal article" date="2017" name="Genome Biol.">
        <title>Comparative genomics reveals high biological diversity and specific adaptations in the industrially and medically important fungal genus Aspergillus.</title>
        <authorList>
            <person name="de Vries R.P."/>
            <person name="Riley R."/>
            <person name="Wiebenga A."/>
            <person name="Aguilar-Osorio G."/>
            <person name="Amillis S."/>
            <person name="Uchima C.A."/>
            <person name="Anderluh G."/>
            <person name="Asadollahi M."/>
            <person name="Askin M."/>
            <person name="Barry K."/>
            <person name="Battaglia E."/>
            <person name="Bayram O."/>
            <person name="Benocci T."/>
            <person name="Braus-Stromeyer S.A."/>
            <person name="Caldana C."/>
            <person name="Canovas D."/>
            <person name="Cerqueira G.C."/>
            <person name="Chen F."/>
            <person name="Chen W."/>
            <person name="Choi C."/>
            <person name="Clum A."/>
            <person name="Dos Santos R.A."/>
            <person name="Damasio A.R."/>
            <person name="Diallinas G."/>
            <person name="Emri T."/>
            <person name="Fekete E."/>
            <person name="Flipphi M."/>
            <person name="Freyberg S."/>
            <person name="Gallo A."/>
            <person name="Gournas C."/>
            <person name="Habgood R."/>
            <person name="Hainaut M."/>
            <person name="Harispe M.L."/>
            <person name="Henrissat B."/>
            <person name="Hilden K.S."/>
            <person name="Hope R."/>
            <person name="Hossain A."/>
            <person name="Karabika E."/>
            <person name="Karaffa L."/>
            <person name="Karanyi Z."/>
            <person name="Krasevec N."/>
            <person name="Kuo A."/>
            <person name="Kusch H."/>
            <person name="LaButti K."/>
            <person name="Lagendijk E.L."/>
            <person name="Lapidus A."/>
            <person name="Levasseur A."/>
            <person name="Lindquist E."/>
            <person name="Lipzen A."/>
            <person name="Logrieco A.F."/>
            <person name="MacCabe A."/>
            <person name="Maekelae M.R."/>
            <person name="Malavazi I."/>
            <person name="Melin P."/>
            <person name="Meyer V."/>
            <person name="Mielnichuk N."/>
            <person name="Miskei M."/>
            <person name="Molnar A.P."/>
            <person name="Mule G."/>
            <person name="Ngan C.Y."/>
            <person name="Orejas M."/>
            <person name="Orosz E."/>
            <person name="Ouedraogo J.P."/>
            <person name="Overkamp K.M."/>
            <person name="Park H.-S."/>
            <person name="Perrone G."/>
            <person name="Piumi F."/>
            <person name="Punt P.J."/>
            <person name="Ram A.F."/>
            <person name="Ramon A."/>
            <person name="Rauscher S."/>
            <person name="Record E."/>
            <person name="Riano-Pachon D.M."/>
            <person name="Robert V."/>
            <person name="Roehrig J."/>
            <person name="Ruller R."/>
            <person name="Salamov A."/>
            <person name="Salih N.S."/>
            <person name="Samson R.A."/>
            <person name="Sandor E."/>
            <person name="Sanguinetti M."/>
            <person name="Schuetze T."/>
            <person name="Sepcic K."/>
            <person name="Shelest E."/>
            <person name="Sherlock G."/>
            <person name="Sophianopoulou V."/>
            <person name="Squina F.M."/>
            <person name="Sun H."/>
            <person name="Susca A."/>
            <person name="Todd R.B."/>
            <person name="Tsang A."/>
            <person name="Unkles S.E."/>
            <person name="van de Wiele N."/>
            <person name="van Rossen-Uffink D."/>
            <person name="Oliveira J.V."/>
            <person name="Vesth T.C."/>
            <person name="Visser J."/>
            <person name="Yu J.-H."/>
            <person name="Zhou M."/>
            <person name="Andersen M.R."/>
            <person name="Archer D.B."/>
            <person name="Baker S.E."/>
            <person name="Benoit I."/>
            <person name="Brakhage A.A."/>
            <person name="Braus G.H."/>
            <person name="Fischer R."/>
            <person name="Frisvad J.C."/>
            <person name="Goldman G.H."/>
            <person name="Houbraken J."/>
            <person name="Oakley B."/>
            <person name="Pocsi I."/>
            <person name="Scazzocchio C."/>
            <person name="Seiboth B."/>
            <person name="vanKuyk P.A."/>
            <person name="Wortman J."/>
            <person name="Dyer P.S."/>
            <person name="Grigoriev I.V."/>
        </authorList>
    </citation>
    <scope>NUCLEOTIDE SEQUENCE [LARGE SCALE GENOMIC DNA]</scope>
    <source>
        <strain evidence="8">CBS 506.65</strain>
    </source>
</reference>
<evidence type="ECO:0000256" key="4">
    <source>
        <dbReference type="ARBA" id="ARBA00023136"/>
    </source>
</evidence>
<proteinExistence type="predicted"/>
<feature type="transmembrane region" description="Helical" evidence="6">
    <location>
        <begin position="425"/>
        <end position="446"/>
    </location>
</feature>
<sequence>MEEGKPQTPAVESVSQDHDSRDEKQAPLDARGPSDPNNPQYWSESRKRRMLVVLCVAALLTDWGMTWGSPLFESQAVYWNMTAASVSSSLSGGVFLQGAGGLFAVPLTQRFGRLPVLFWSQFLSCVVVIGCALARNFAGFTAARTVEGLVNTAPQIIGLSIIHDMYSFSERTRKINIWSYAFLAGPFMGPFCAALIITRLNWRQDFGILAAMYGFSFLLTACLGEETLYDAETLDTPKTQPQQKKSVVDQLKVLTGITGIQAKGRPGVFTVLKDTFSIGLKPHVLIISMTYYMFVTMWSVGLATTIPELVVVPPLSFGAYGVALLYLAPAIGGFFGEIWGHFFNDWLCNSYLRKHNGVWVPERRLWAFYPAAVFAICSMVLIGESLGKGLHWVALAFGWAMYNAATVTATTAISAYMMDCFPKHVALVSSIVNFWRTTGGFCVVYFQLQWVALNGAAVVFGCQAAIIAAGFAGVIITQVWGQGWREKYPPPPDEN</sequence>
<dbReference type="GO" id="GO:0022857">
    <property type="term" value="F:transmembrane transporter activity"/>
    <property type="evidence" value="ECO:0007669"/>
    <property type="project" value="InterPro"/>
</dbReference>
<feature type="transmembrane region" description="Helical" evidence="6">
    <location>
        <begin position="206"/>
        <end position="224"/>
    </location>
</feature>
<keyword evidence="3 6" id="KW-1133">Transmembrane helix</keyword>
<accession>A0A1L9SPK6</accession>
<feature type="transmembrane region" description="Helical" evidence="6">
    <location>
        <begin position="51"/>
        <end position="72"/>
    </location>
</feature>
<evidence type="ECO:0000313" key="7">
    <source>
        <dbReference type="EMBL" id="OJJ48994.1"/>
    </source>
</evidence>
<dbReference type="Gene3D" id="1.20.1250.20">
    <property type="entry name" value="MFS general substrate transporter like domains"/>
    <property type="match status" value="1"/>
</dbReference>
<feature type="transmembrane region" description="Helical" evidence="6">
    <location>
        <begin position="389"/>
        <end position="413"/>
    </location>
</feature>
<dbReference type="VEuPathDB" id="FungiDB:ASPZODRAFT_1370324"/>
<evidence type="ECO:0000256" key="6">
    <source>
        <dbReference type="SAM" id="Phobius"/>
    </source>
</evidence>
<dbReference type="Proteomes" id="UP000184188">
    <property type="component" value="Unassembled WGS sequence"/>
</dbReference>
<name>A0A1L9SPK6_9EURO</name>
<dbReference type="GO" id="GO:0005886">
    <property type="term" value="C:plasma membrane"/>
    <property type="evidence" value="ECO:0007669"/>
    <property type="project" value="TreeGrafter"/>
</dbReference>
<dbReference type="PANTHER" id="PTHR23502:SF159">
    <property type="entry name" value="TRANSPORTER, PUTATIVE (AFU_ORTHOLOGUE AFUA_4G14230)-RELATED"/>
    <property type="match status" value="1"/>
</dbReference>
<dbReference type="PANTHER" id="PTHR23502">
    <property type="entry name" value="MAJOR FACILITATOR SUPERFAMILY"/>
    <property type="match status" value="1"/>
</dbReference>
<keyword evidence="2 6" id="KW-0812">Transmembrane</keyword>
<feature type="region of interest" description="Disordered" evidence="5">
    <location>
        <begin position="1"/>
        <end position="42"/>
    </location>
</feature>
<gene>
    <name evidence="7" type="ORF">ASPZODRAFT_1370324</name>
</gene>
<feature type="transmembrane region" description="Helical" evidence="6">
    <location>
        <begin position="180"/>
        <end position="200"/>
    </location>
</feature>
<feature type="transmembrane region" description="Helical" evidence="6">
    <location>
        <begin position="116"/>
        <end position="137"/>
    </location>
</feature>
<feature type="transmembrane region" description="Helical" evidence="6">
    <location>
        <begin position="365"/>
        <end position="383"/>
    </location>
</feature>
<dbReference type="GeneID" id="34610661"/>